<dbReference type="Gene3D" id="3.40.50.1010">
    <property type="entry name" value="5'-nuclease"/>
    <property type="match status" value="1"/>
</dbReference>
<reference evidence="1" key="1">
    <citation type="submission" date="2018-06" db="EMBL/GenBank/DDBJ databases">
        <authorList>
            <person name="Zhirakovskaya E."/>
        </authorList>
    </citation>
    <scope>NUCLEOTIDE SEQUENCE</scope>
</reference>
<organism evidence="1">
    <name type="scientific">hydrothermal vent metagenome</name>
    <dbReference type="NCBI Taxonomy" id="652676"/>
    <lineage>
        <taxon>unclassified sequences</taxon>
        <taxon>metagenomes</taxon>
        <taxon>ecological metagenomes</taxon>
    </lineage>
</organism>
<evidence type="ECO:0008006" key="2">
    <source>
        <dbReference type="Google" id="ProtNLM"/>
    </source>
</evidence>
<protein>
    <recommendedName>
        <fullName evidence="2">NYN domain-containing protein</fullName>
    </recommendedName>
</protein>
<gene>
    <name evidence="1" type="ORF">MNBD_GAMMA17-1067</name>
</gene>
<evidence type="ECO:0000313" key="1">
    <source>
        <dbReference type="EMBL" id="VAW87632.1"/>
    </source>
</evidence>
<sequence>MLCDAHDNKCEQMVLFTNDSDLAPALCSIKERHENIRIGVVAPIRGENRNASAALDKYSDWTRHSIKLEELESSQLPDQVRTRKRIIKKPEHW</sequence>
<dbReference type="AlphaFoldDB" id="A0A3B0ZJV8"/>
<dbReference type="EMBL" id="UOFQ01000069">
    <property type="protein sequence ID" value="VAW87632.1"/>
    <property type="molecule type" value="Genomic_DNA"/>
</dbReference>
<accession>A0A3B0ZJV8</accession>
<name>A0A3B0ZJV8_9ZZZZ</name>
<proteinExistence type="predicted"/>